<protein>
    <submittedName>
        <fullName evidence="1">Uncharacterized protein</fullName>
    </submittedName>
</protein>
<dbReference type="Proteomes" id="UP000678499">
    <property type="component" value="Unassembled WGS sequence"/>
</dbReference>
<organism evidence="1">
    <name type="scientific">Notodromas monacha</name>
    <dbReference type="NCBI Taxonomy" id="399045"/>
    <lineage>
        <taxon>Eukaryota</taxon>
        <taxon>Metazoa</taxon>
        <taxon>Ecdysozoa</taxon>
        <taxon>Arthropoda</taxon>
        <taxon>Crustacea</taxon>
        <taxon>Oligostraca</taxon>
        <taxon>Ostracoda</taxon>
        <taxon>Podocopa</taxon>
        <taxon>Podocopida</taxon>
        <taxon>Cypridocopina</taxon>
        <taxon>Cypridoidea</taxon>
        <taxon>Cyprididae</taxon>
        <taxon>Notodromas</taxon>
    </lineage>
</organism>
<name>A0A7R9BJK6_9CRUS</name>
<dbReference type="EMBL" id="OA882447">
    <property type="protein sequence ID" value="CAD7275406.1"/>
    <property type="molecule type" value="Genomic_DNA"/>
</dbReference>
<dbReference type="EMBL" id="CAJPEX010000410">
    <property type="protein sequence ID" value="CAG0915558.1"/>
    <property type="molecule type" value="Genomic_DNA"/>
</dbReference>
<evidence type="ECO:0000313" key="2">
    <source>
        <dbReference type="Proteomes" id="UP000678499"/>
    </source>
</evidence>
<dbReference type="AlphaFoldDB" id="A0A7R9BJK6"/>
<proteinExistence type="predicted"/>
<evidence type="ECO:0000313" key="1">
    <source>
        <dbReference type="EMBL" id="CAD7275406.1"/>
    </source>
</evidence>
<accession>A0A7R9BJK6</accession>
<keyword evidence="2" id="KW-1185">Reference proteome</keyword>
<sequence>MDVVHSEASTRLVFRCRRRQEIRIDSEQAWKMAEHDRVDVKLERVLGLTSTSNSSLALDAKTGCIAYGAGVGEGSRETKEKTRPTKTCQKLFV</sequence>
<gene>
    <name evidence="1" type="ORF">NMOB1V02_LOCUS3202</name>
</gene>
<reference evidence="1" key="1">
    <citation type="submission" date="2020-11" db="EMBL/GenBank/DDBJ databases">
        <authorList>
            <person name="Tran Van P."/>
        </authorList>
    </citation>
    <scope>NUCLEOTIDE SEQUENCE</scope>
</reference>